<evidence type="ECO:0000313" key="1">
    <source>
        <dbReference type="EMBL" id="RCH84537.1"/>
    </source>
</evidence>
<dbReference type="AlphaFoldDB" id="A0A367J3N0"/>
<sequence>MKFPGKAKDLESEMDFCDMNKGVKKKFMTEKQSMDSFLCQNEASEVINIGDFITDIIWDMEEEISSESEEEDDD</sequence>
<accession>A0A367J3N0</accession>
<dbReference type="Proteomes" id="UP000252139">
    <property type="component" value="Unassembled WGS sequence"/>
</dbReference>
<dbReference type="OrthoDB" id="10378025at2759"/>
<name>A0A367J3N0_RHIAZ</name>
<reference evidence="1 2" key="1">
    <citation type="journal article" date="2018" name="G3 (Bethesda)">
        <title>Phylogenetic and Phylogenomic Definition of Rhizopus Species.</title>
        <authorList>
            <person name="Gryganskyi A.P."/>
            <person name="Golan J."/>
            <person name="Dolatabadi S."/>
            <person name="Mondo S."/>
            <person name="Robb S."/>
            <person name="Idnurm A."/>
            <person name="Muszewska A."/>
            <person name="Steczkiewicz K."/>
            <person name="Masonjones S."/>
            <person name="Liao H.L."/>
            <person name="Gajdeczka M.T."/>
            <person name="Anike F."/>
            <person name="Vuek A."/>
            <person name="Anishchenko I.M."/>
            <person name="Voigt K."/>
            <person name="de Hoog G.S."/>
            <person name="Smith M.E."/>
            <person name="Heitman J."/>
            <person name="Vilgalys R."/>
            <person name="Stajich J.E."/>
        </authorList>
    </citation>
    <scope>NUCLEOTIDE SEQUENCE [LARGE SCALE GENOMIC DNA]</scope>
    <source>
        <strain evidence="1 2">CBS 357.93</strain>
    </source>
</reference>
<dbReference type="EMBL" id="PJQL01002339">
    <property type="protein sequence ID" value="RCH84537.1"/>
    <property type="molecule type" value="Genomic_DNA"/>
</dbReference>
<proteinExistence type="predicted"/>
<keyword evidence="2" id="KW-1185">Reference proteome</keyword>
<evidence type="ECO:0000313" key="2">
    <source>
        <dbReference type="Proteomes" id="UP000252139"/>
    </source>
</evidence>
<comment type="caution">
    <text evidence="1">The sequence shown here is derived from an EMBL/GenBank/DDBJ whole genome shotgun (WGS) entry which is preliminary data.</text>
</comment>
<organism evidence="1 2">
    <name type="scientific">Rhizopus azygosporus</name>
    <name type="common">Rhizopus microsporus var. azygosporus</name>
    <dbReference type="NCBI Taxonomy" id="86630"/>
    <lineage>
        <taxon>Eukaryota</taxon>
        <taxon>Fungi</taxon>
        <taxon>Fungi incertae sedis</taxon>
        <taxon>Mucoromycota</taxon>
        <taxon>Mucoromycotina</taxon>
        <taxon>Mucoromycetes</taxon>
        <taxon>Mucorales</taxon>
        <taxon>Mucorineae</taxon>
        <taxon>Rhizopodaceae</taxon>
        <taxon>Rhizopus</taxon>
    </lineage>
</organism>
<gene>
    <name evidence="1" type="ORF">CU097_005469</name>
</gene>
<protein>
    <submittedName>
        <fullName evidence="1">Uncharacterized protein</fullName>
    </submittedName>
</protein>